<keyword evidence="7 9" id="KW-0408">Iron</keyword>
<dbReference type="STRING" id="1088818.A0A2I0BG73"/>
<dbReference type="EMBL" id="KZ451885">
    <property type="protein sequence ID" value="PKA66813.1"/>
    <property type="molecule type" value="Genomic_DNA"/>
</dbReference>
<keyword evidence="8 9" id="KW-0411">Iron-sulfur</keyword>
<evidence type="ECO:0000256" key="2">
    <source>
        <dbReference type="ARBA" id="ARBA00007874"/>
    </source>
</evidence>
<name>A0A2I0BG73_9ASPA</name>
<dbReference type="SUPFAM" id="SSF54292">
    <property type="entry name" value="2Fe-2S ferredoxin-like"/>
    <property type="match status" value="1"/>
</dbReference>
<dbReference type="InterPro" id="IPR012675">
    <property type="entry name" value="Beta-grasp_dom_sf"/>
</dbReference>
<gene>
    <name evidence="11" type="primary">FDX3</name>
    <name evidence="11" type="ORF">AXF42_Ash003469</name>
</gene>
<dbReference type="GO" id="GO:0022900">
    <property type="term" value="P:electron transport chain"/>
    <property type="evidence" value="ECO:0007669"/>
    <property type="project" value="InterPro"/>
</dbReference>
<dbReference type="GO" id="GO:0009055">
    <property type="term" value="F:electron transfer activity"/>
    <property type="evidence" value="ECO:0007669"/>
    <property type="project" value="InterPro"/>
</dbReference>
<keyword evidence="3 9" id="KW-0813">Transport</keyword>
<dbReference type="PANTHER" id="PTHR43112:SF30">
    <property type="entry name" value="FERREDOXIN-3, CHLOROPLASTIC"/>
    <property type="match status" value="1"/>
</dbReference>
<evidence type="ECO:0000256" key="7">
    <source>
        <dbReference type="ARBA" id="ARBA00023004"/>
    </source>
</evidence>
<dbReference type="PROSITE" id="PS51085">
    <property type="entry name" value="2FE2S_FER_2"/>
    <property type="match status" value="1"/>
</dbReference>
<evidence type="ECO:0000313" key="12">
    <source>
        <dbReference type="Proteomes" id="UP000236161"/>
    </source>
</evidence>
<evidence type="ECO:0000259" key="10">
    <source>
        <dbReference type="PROSITE" id="PS51085"/>
    </source>
</evidence>
<dbReference type="InterPro" id="IPR010241">
    <property type="entry name" value="Fd_pln"/>
</dbReference>
<evidence type="ECO:0000256" key="3">
    <source>
        <dbReference type="ARBA" id="ARBA00022448"/>
    </source>
</evidence>
<dbReference type="InterPro" id="IPR036010">
    <property type="entry name" value="2Fe-2S_ferredoxin-like_sf"/>
</dbReference>
<dbReference type="GO" id="GO:0051537">
    <property type="term" value="F:2 iron, 2 sulfur cluster binding"/>
    <property type="evidence" value="ECO:0007669"/>
    <property type="project" value="UniProtKB-KW"/>
</dbReference>
<comment type="function">
    <text evidence="9">Ferredoxins are iron-sulfur proteins that transfer electrons in a wide variety of metabolic reactions.</text>
</comment>
<sequence length="138" mass="14701">MLWPPYCLPIQKWHQNSNSFLGSTISLSKLFGLSSPSSFRASAVAVYKVALVGPGGKENEFEAPEDAYILDSAETAGMELPYSCRAGACPTCAGLLKSGSVDQSDGSFLDDTQIASGVCSDLHLLPQVRLCFPHSQGR</sequence>
<comment type="subcellular location">
    <subcellularLocation>
        <location evidence="1 9">Plastid</location>
        <location evidence="1 9">Chloroplast</location>
    </subcellularLocation>
</comment>
<keyword evidence="12" id="KW-1185">Reference proteome</keyword>
<organism evidence="11 12">
    <name type="scientific">Apostasia shenzhenica</name>
    <dbReference type="NCBI Taxonomy" id="1088818"/>
    <lineage>
        <taxon>Eukaryota</taxon>
        <taxon>Viridiplantae</taxon>
        <taxon>Streptophyta</taxon>
        <taxon>Embryophyta</taxon>
        <taxon>Tracheophyta</taxon>
        <taxon>Spermatophyta</taxon>
        <taxon>Magnoliopsida</taxon>
        <taxon>Liliopsida</taxon>
        <taxon>Asparagales</taxon>
        <taxon>Orchidaceae</taxon>
        <taxon>Apostasioideae</taxon>
        <taxon>Apostasia</taxon>
    </lineage>
</organism>
<accession>A0A2I0BG73</accession>
<dbReference type="InterPro" id="IPR001041">
    <property type="entry name" value="2Fe-2S_ferredoxin-type"/>
</dbReference>
<dbReference type="AlphaFoldDB" id="A0A2I0BG73"/>
<keyword evidence="9" id="KW-0934">Plastid</keyword>
<evidence type="ECO:0000256" key="4">
    <source>
        <dbReference type="ARBA" id="ARBA00022714"/>
    </source>
</evidence>
<proteinExistence type="inferred from homology"/>
<dbReference type="CDD" id="cd00207">
    <property type="entry name" value="fer2"/>
    <property type="match status" value="1"/>
</dbReference>
<keyword evidence="4 9" id="KW-0001">2Fe-2S</keyword>
<dbReference type="Gene3D" id="3.10.20.30">
    <property type="match status" value="1"/>
</dbReference>
<keyword evidence="6 9" id="KW-0249">Electron transport</keyword>
<evidence type="ECO:0000256" key="9">
    <source>
        <dbReference type="RuleBase" id="RU364001"/>
    </source>
</evidence>
<evidence type="ECO:0000256" key="6">
    <source>
        <dbReference type="ARBA" id="ARBA00022982"/>
    </source>
</evidence>
<feature type="domain" description="2Fe-2S ferredoxin-type" evidence="10">
    <location>
        <begin position="47"/>
        <end position="138"/>
    </location>
</feature>
<comment type="similarity">
    <text evidence="2 9">Belongs to the 2Fe2S plant-type ferredoxin family.</text>
</comment>
<reference evidence="11 12" key="1">
    <citation type="journal article" date="2017" name="Nature">
        <title>The Apostasia genome and the evolution of orchids.</title>
        <authorList>
            <person name="Zhang G.Q."/>
            <person name="Liu K.W."/>
            <person name="Li Z."/>
            <person name="Lohaus R."/>
            <person name="Hsiao Y.Y."/>
            <person name="Niu S.C."/>
            <person name="Wang J.Y."/>
            <person name="Lin Y.C."/>
            <person name="Xu Q."/>
            <person name="Chen L.J."/>
            <person name="Yoshida K."/>
            <person name="Fujiwara S."/>
            <person name="Wang Z.W."/>
            <person name="Zhang Y.Q."/>
            <person name="Mitsuda N."/>
            <person name="Wang M."/>
            <person name="Liu G.H."/>
            <person name="Pecoraro L."/>
            <person name="Huang H.X."/>
            <person name="Xiao X.J."/>
            <person name="Lin M."/>
            <person name="Wu X.Y."/>
            <person name="Wu W.L."/>
            <person name="Chen Y.Y."/>
            <person name="Chang S.B."/>
            <person name="Sakamoto S."/>
            <person name="Ohme-Takagi M."/>
            <person name="Yagi M."/>
            <person name="Zeng S.J."/>
            <person name="Shen C.Y."/>
            <person name="Yeh C.M."/>
            <person name="Luo Y.B."/>
            <person name="Tsai W.C."/>
            <person name="Van de Peer Y."/>
            <person name="Liu Z.J."/>
        </authorList>
    </citation>
    <scope>NUCLEOTIDE SEQUENCE [LARGE SCALE GENOMIC DNA]</scope>
    <source>
        <strain evidence="12">cv. Shenzhen</strain>
        <tissue evidence="11">Stem</tissue>
    </source>
</reference>
<keyword evidence="9" id="KW-0150">Chloroplast</keyword>
<evidence type="ECO:0000313" key="11">
    <source>
        <dbReference type="EMBL" id="PKA66813.1"/>
    </source>
</evidence>
<evidence type="ECO:0000256" key="1">
    <source>
        <dbReference type="ARBA" id="ARBA00004229"/>
    </source>
</evidence>
<dbReference type="NCBIfam" id="TIGR02008">
    <property type="entry name" value="fdx_plant"/>
    <property type="match status" value="1"/>
</dbReference>
<dbReference type="OrthoDB" id="1885901at2759"/>
<evidence type="ECO:0000256" key="5">
    <source>
        <dbReference type="ARBA" id="ARBA00022723"/>
    </source>
</evidence>
<evidence type="ECO:0000256" key="8">
    <source>
        <dbReference type="ARBA" id="ARBA00023014"/>
    </source>
</evidence>
<comment type="cofactor">
    <cofactor evidence="9">
        <name>[2Fe-2S] cluster</name>
        <dbReference type="ChEBI" id="CHEBI:190135"/>
    </cofactor>
    <text evidence="9">Binds 1 [2Fe-2S] cluster.</text>
</comment>
<dbReference type="PANTHER" id="PTHR43112">
    <property type="entry name" value="FERREDOXIN"/>
    <property type="match status" value="1"/>
</dbReference>
<dbReference type="Pfam" id="PF00111">
    <property type="entry name" value="Fer2"/>
    <property type="match status" value="1"/>
</dbReference>
<protein>
    <recommendedName>
        <fullName evidence="9">Ferredoxin</fullName>
    </recommendedName>
</protein>
<dbReference type="GO" id="GO:0009507">
    <property type="term" value="C:chloroplast"/>
    <property type="evidence" value="ECO:0007669"/>
    <property type="project" value="UniProtKB-SubCell"/>
</dbReference>
<dbReference type="GO" id="GO:0046872">
    <property type="term" value="F:metal ion binding"/>
    <property type="evidence" value="ECO:0007669"/>
    <property type="project" value="UniProtKB-KW"/>
</dbReference>
<dbReference type="Proteomes" id="UP000236161">
    <property type="component" value="Unassembled WGS sequence"/>
</dbReference>
<keyword evidence="5 9" id="KW-0479">Metal-binding</keyword>